<comment type="caution">
    <text evidence="1">The sequence shown here is derived from an EMBL/GenBank/DDBJ whole genome shotgun (WGS) entry which is preliminary data.</text>
</comment>
<dbReference type="EMBL" id="OCZC01000088">
    <property type="protein sequence ID" value="SOO26832.1"/>
    <property type="molecule type" value="Genomic_DNA"/>
</dbReference>
<dbReference type="AlphaFoldDB" id="A0A7Z7J3S6"/>
<gene>
    <name evidence="1" type="ORF">XFF6991_60016</name>
</gene>
<name>A0A7Z7J3S6_XANCH</name>
<reference evidence="1 2" key="1">
    <citation type="submission" date="2017-10" db="EMBL/GenBank/DDBJ databases">
        <authorList>
            <person name="Regsiter A."/>
            <person name="William W."/>
        </authorList>
    </citation>
    <scope>NUCLEOTIDE SEQUENCE [LARGE SCALE GENOMIC DNA]</scope>
    <source>
        <strain evidence="1 2">CFBP6991</strain>
    </source>
</reference>
<evidence type="ECO:0000313" key="1">
    <source>
        <dbReference type="EMBL" id="SOO26832.1"/>
    </source>
</evidence>
<organism evidence="1 2">
    <name type="scientific">Xanthomonas campestris pv. phaseoli</name>
    <dbReference type="NCBI Taxonomy" id="317013"/>
    <lineage>
        <taxon>Bacteria</taxon>
        <taxon>Pseudomonadati</taxon>
        <taxon>Pseudomonadota</taxon>
        <taxon>Gammaproteobacteria</taxon>
        <taxon>Lysobacterales</taxon>
        <taxon>Lysobacteraceae</taxon>
        <taxon>Xanthomonas</taxon>
    </lineage>
</organism>
<proteinExistence type="predicted"/>
<evidence type="ECO:0000313" key="2">
    <source>
        <dbReference type="Proteomes" id="UP000234345"/>
    </source>
</evidence>
<sequence length="25" mass="2874">MHIMRDFQSSILAVTTPPNPFFPNL</sequence>
<accession>A0A7Z7J3S6</accession>
<protein>
    <submittedName>
        <fullName evidence="1">Uncharacterized protein</fullName>
    </submittedName>
</protein>
<dbReference type="Proteomes" id="UP000234345">
    <property type="component" value="Unassembled WGS sequence"/>
</dbReference>